<evidence type="ECO:0000313" key="2">
    <source>
        <dbReference type="Proteomes" id="UP000830729"/>
    </source>
</evidence>
<reference evidence="1 2" key="1">
    <citation type="submission" date="2022-04" db="EMBL/GenBank/DDBJ databases">
        <title>Diverse halophilic archaea isolated from saline environments.</title>
        <authorList>
            <person name="Cui H.-L."/>
        </authorList>
    </citation>
    <scope>NUCLEOTIDE SEQUENCE [LARGE SCALE GENOMIC DNA]</scope>
    <source>
        <strain evidence="1 2">XZYJT49</strain>
    </source>
</reference>
<name>A0A8U0HW23_9EURY</name>
<dbReference type="EMBL" id="CP096659">
    <property type="protein sequence ID" value="UPV75039.1"/>
    <property type="molecule type" value="Genomic_DNA"/>
</dbReference>
<gene>
    <name evidence="1" type="ORF">M0R89_02980</name>
</gene>
<dbReference type="AlphaFoldDB" id="A0A8U0HW23"/>
<dbReference type="Proteomes" id="UP000830729">
    <property type="component" value="Chromosome"/>
</dbReference>
<dbReference type="GeneID" id="72184129"/>
<dbReference type="RefSeq" id="WP_248651082.1">
    <property type="nucleotide sequence ID" value="NZ_CP096659.1"/>
</dbReference>
<dbReference type="KEGG" id="halx:M0R89_02980"/>
<accession>A0A8U0HW23</accession>
<sequence length="94" mass="10475">MASVDTHLRELAALADEKLDERTGSAPEDHEYREAFEAMRALGGESAVDRLAEDLKRSVRKSETLPQEQSVRSLGRDICDENGISIPADSWFAR</sequence>
<protein>
    <submittedName>
        <fullName evidence="1">Uncharacterized protein</fullName>
    </submittedName>
</protein>
<evidence type="ECO:0000313" key="1">
    <source>
        <dbReference type="EMBL" id="UPV75039.1"/>
    </source>
</evidence>
<proteinExistence type="predicted"/>
<organism evidence="1 2">
    <name type="scientific">Halorussus limi</name>
    <dbReference type="NCBI Taxonomy" id="2938695"/>
    <lineage>
        <taxon>Archaea</taxon>
        <taxon>Methanobacteriati</taxon>
        <taxon>Methanobacteriota</taxon>
        <taxon>Stenosarchaea group</taxon>
        <taxon>Halobacteria</taxon>
        <taxon>Halobacteriales</taxon>
        <taxon>Haladaptataceae</taxon>
        <taxon>Halorussus</taxon>
    </lineage>
</organism>
<keyword evidence="2" id="KW-1185">Reference proteome</keyword>